<dbReference type="SUPFAM" id="SSF81321">
    <property type="entry name" value="Family A G protein-coupled receptor-like"/>
    <property type="match status" value="1"/>
</dbReference>
<feature type="transmembrane region" description="Helical" evidence="1">
    <location>
        <begin position="118"/>
        <end position="137"/>
    </location>
</feature>
<feature type="transmembrane region" description="Helical" evidence="1">
    <location>
        <begin position="16"/>
        <end position="35"/>
    </location>
</feature>
<name>A0AAV5SQT7_9BILA</name>
<keyword evidence="1" id="KW-0472">Membrane</keyword>
<dbReference type="PANTHER" id="PTHR22943:SF248">
    <property type="entry name" value="SEVEN TM RECEPTOR"/>
    <property type="match status" value="1"/>
</dbReference>
<dbReference type="PANTHER" id="PTHR22943">
    <property type="entry name" value="7-TRANSMEMBRANE DOMAIN RECEPTOR C.ELEGANS"/>
    <property type="match status" value="1"/>
</dbReference>
<proteinExistence type="predicted"/>
<feature type="transmembrane region" description="Helical" evidence="1">
    <location>
        <begin position="47"/>
        <end position="67"/>
    </location>
</feature>
<dbReference type="AlphaFoldDB" id="A0AAV5SQT7"/>
<comment type="caution">
    <text evidence="2">The sequence shown here is derived from an EMBL/GenBank/DDBJ whole genome shotgun (WGS) entry which is preliminary data.</text>
</comment>
<keyword evidence="1" id="KW-0812">Transmembrane</keyword>
<dbReference type="InterPro" id="IPR019428">
    <property type="entry name" value="7TM_GPCR_serpentine_rcpt_Str"/>
</dbReference>
<feature type="transmembrane region" description="Helical" evidence="1">
    <location>
        <begin position="193"/>
        <end position="222"/>
    </location>
</feature>
<accession>A0AAV5SQT7</accession>
<evidence type="ECO:0000313" key="2">
    <source>
        <dbReference type="EMBL" id="GMS85737.1"/>
    </source>
</evidence>
<dbReference type="Proteomes" id="UP001432027">
    <property type="component" value="Unassembled WGS sequence"/>
</dbReference>
<feature type="transmembrane region" description="Helical" evidence="1">
    <location>
        <begin position="243"/>
        <end position="263"/>
    </location>
</feature>
<organism evidence="2 3">
    <name type="scientific">Pristionchus entomophagus</name>
    <dbReference type="NCBI Taxonomy" id="358040"/>
    <lineage>
        <taxon>Eukaryota</taxon>
        <taxon>Metazoa</taxon>
        <taxon>Ecdysozoa</taxon>
        <taxon>Nematoda</taxon>
        <taxon>Chromadorea</taxon>
        <taxon>Rhabditida</taxon>
        <taxon>Rhabditina</taxon>
        <taxon>Diplogasteromorpha</taxon>
        <taxon>Diplogasteroidea</taxon>
        <taxon>Neodiplogasteridae</taxon>
        <taxon>Pristionchus</taxon>
    </lineage>
</organism>
<reference evidence="2" key="1">
    <citation type="submission" date="2023-10" db="EMBL/GenBank/DDBJ databases">
        <title>Genome assembly of Pristionchus species.</title>
        <authorList>
            <person name="Yoshida K."/>
            <person name="Sommer R.J."/>
        </authorList>
    </citation>
    <scope>NUCLEOTIDE SEQUENCE</scope>
    <source>
        <strain evidence="2">RS0144</strain>
    </source>
</reference>
<sequence length="340" mass="39187">TARNMVSFYTLVEDSHIAYGLLTNTLLIFAIVKYTRASLGTYKQLQLIFGLYDLFLVTLHAILKPRVMVVETTIFGVAADYWNDRYITTFYCSCNTVPFVLMIIDFLYRYWCIAHPHLISLFTVKWFIALLVFFPSLEYVVWYFTCTEILTGQGPEIGKTLLQEESVRRLGHEISEGWLVMNYWENDEFQPRIFSALMIFNTIMIGCFSIAITLGSLTYYHIYVLRMSGNTISANALAMQRKLFVSVCAQTAVPLFFVYIPYLCVLNLPFLNLPCFFWDDACMLLTSCFPAWDAFIVIVLMPDYWRGLMGVIWKKKKANNRESSLSVPTTSAVAVNNARF</sequence>
<keyword evidence="3" id="KW-1185">Reference proteome</keyword>
<evidence type="ECO:0000313" key="3">
    <source>
        <dbReference type="Proteomes" id="UP001432027"/>
    </source>
</evidence>
<feature type="non-terminal residue" evidence="2">
    <location>
        <position position="1"/>
    </location>
</feature>
<dbReference type="Pfam" id="PF10326">
    <property type="entry name" value="7TM_GPCR_Str"/>
    <property type="match status" value="1"/>
</dbReference>
<evidence type="ECO:0000256" key="1">
    <source>
        <dbReference type="SAM" id="Phobius"/>
    </source>
</evidence>
<keyword evidence="1" id="KW-1133">Transmembrane helix</keyword>
<dbReference type="EMBL" id="BTSX01000002">
    <property type="protein sequence ID" value="GMS85737.1"/>
    <property type="molecule type" value="Genomic_DNA"/>
</dbReference>
<feature type="transmembrane region" description="Helical" evidence="1">
    <location>
        <begin position="87"/>
        <end position="111"/>
    </location>
</feature>
<protein>
    <recommendedName>
        <fullName evidence="4">G protein-coupled receptor</fullName>
    </recommendedName>
</protein>
<feature type="transmembrane region" description="Helical" evidence="1">
    <location>
        <begin position="283"/>
        <end position="305"/>
    </location>
</feature>
<evidence type="ECO:0008006" key="4">
    <source>
        <dbReference type="Google" id="ProtNLM"/>
    </source>
</evidence>
<gene>
    <name evidence="2" type="ORF">PENTCL1PPCAC_7912</name>
</gene>